<accession>A0A4U2YF74</accession>
<evidence type="ECO:0000313" key="5">
    <source>
        <dbReference type="Proteomes" id="UP000307841"/>
    </source>
</evidence>
<dbReference type="RefSeq" id="WP_137033613.1">
    <property type="nucleotide sequence ID" value="NZ_SZNK01000001.1"/>
</dbReference>
<reference evidence="4 5" key="1">
    <citation type="submission" date="2019-04" db="EMBL/GenBank/DDBJ databases">
        <title>Whole genome sequencing of Brevibacillus sp. TGS2-1.</title>
        <authorList>
            <person name="Choi A."/>
        </authorList>
    </citation>
    <scope>NUCLEOTIDE SEQUENCE [LARGE SCALE GENOMIC DNA]</scope>
    <source>
        <strain evidence="4 5">TGS2-1</strain>
    </source>
</reference>
<gene>
    <name evidence="4" type="ORF">E8L90_25930</name>
</gene>
<evidence type="ECO:0000259" key="3">
    <source>
        <dbReference type="PROSITE" id="PS51272"/>
    </source>
</evidence>
<dbReference type="InterPro" id="IPR001119">
    <property type="entry name" value="SLH_dom"/>
</dbReference>
<comment type="caution">
    <text evidence="4">The sequence shown here is derived from an EMBL/GenBank/DDBJ whole genome shotgun (WGS) entry which is preliminary data.</text>
</comment>
<keyword evidence="2" id="KW-0732">Signal</keyword>
<dbReference type="Pfam" id="PF00395">
    <property type="entry name" value="SLH"/>
    <property type="match status" value="2"/>
</dbReference>
<feature type="chain" id="PRO_5020686812" evidence="2">
    <location>
        <begin position="24"/>
        <end position="1060"/>
    </location>
</feature>
<dbReference type="PROSITE" id="PS51272">
    <property type="entry name" value="SLH"/>
    <property type="match status" value="2"/>
</dbReference>
<sequence length="1060" mass="117831">MKKVVNSVLASALALTVAPMAFAAEEAATTTTAPKMDADMEKTVKRLEALGLVSGYGNGEYGVDKTITRAEFATLVVRARALEQGAKLAQFNTTFSDVRSTDWFAGFVNVASGQEIIKGFPNKTFKPQDQVTYAQAVTMIVRALGYEPSVKGVWPNSMIAKASELNIARNITTPDVAATRGEIFKMLDNALRVDLMEQLEYGTDVRHQTTKETLLTKYLKVTVRDMEWSQDAGNDSNDLPLVTNVPAIGLGKIKANEVTLNGKDAGLGNTTYKVADGINANDFAGQHVQVWIKDNREKVIVWMEGSTDEEVIMDRVGEFTLKGKTIDDKDLDDLKNSDLSDLKLELDASEKSYRFNKNTQVTYNFTRFNDAVDGLKDIIKDNSKGSYTFGAKVVLDNNNEIAYIHVIDDQSINKEDEGVKYGSEVIAKIDADNKKITNRDNDKFSDLEGKEEGKDFLVFINGKPSKFSDLAEGMVYSVYYADGDEDKLLVFATNTPVEGKVEKVNTRNSNDVRLVIEGKPYRIYEGVTFSDDGNKDVQDIDKDHWDLVDSLDDETVKLYLDASGRVRHIETKDAIDDRKQKAIITRGVIYDPSKDTYNFRVLMQKGKERNVSLKAKDIYDFEGKNYGRDNMNEDDLKDILVPSKGKDTLLVEVTLDSNGDPSKVEMLKPVKVEAESGKAWDDLADEDDNMVGDYEVTDKTAVFNMTGDLEESKTKGTKELKNAKTAKFKTVADENDLSVIYTINDKDEVEAIFVIDGDGLDGDSIYGQVNEFGRAGGKDTIKVWVKDGDKVVEKEYKLNGDNDDLKDRGINRHDFIAFTLDSNEEVVVNDVVEVVNIKPKEKMLAEVTDEKGMKEANIDKMVVGLVTDVNKDTITYKDADDNKKKASIKSATAYFDLFDKYGKADGVSDGDYVVMIDSADISGTKYDFVVIVSDEKTVRKEKLADEAEAFLKQEPAKPDPGNDKWDALPSSFKGTAVDSLGLLQVVVELNKDFSRSDVKDFALYIEGKKVDKSTYEMIEEGNGWKVQYYIQDDSKPTKGEVKVTNAKGETDTASVKFEEA</sequence>
<dbReference type="Proteomes" id="UP000307841">
    <property type="component" value="Unassembled WGS sequence"/>
</dbReference>
<feature type="domain" description="SLH" evidence="3">
    <location>
        <begin position="27"/>
        <end position="90"/>
    </location>
</feature>
<dbReference type="OrthoDB" id="1706086at2"/>
<dbReference type="EMBL" id="SZNK01000001">
    <property type="protein sequence ID" value="TKI59410.1"/>
    <property type="molecule type" value="Genomic_DNA"/>
</dbReference>
<proteinExistence type="predicted"/>
<organism evidence="4 5">
    <name type="scientific">Brevibacillus antibioticus</name>
    <dbReference type="NCBI Taxonomy" id="2570228"/>
    <lineage>
        <taxon>Bacteria</taxon>
        <taxon>Bacillati</taxon>
        <taxon>Bacillota</taxon>
        <taxon>Bacilli</taxon>
        <taxon>Bacillales</taxon>
        <taxon>Paenibacillaceae</taxon>
        <taxon>Brevibacillus</taxon>
    </lineage>
</organism>
<keyword evidence="5" id="KW-1185">Reference proteome</keyword>
<protein>
    <submittedName>
        <fullName evidence="4">S-layer homology domain-containing protein</fullName>
    </submittedName>
</protein>
<feature type="domain" description="SLH" evidence="3">
    <location>
        <begin position="91"/>
        <end position="154"/>
    </location>
</feature>
<feature type="region of interest" description="Disordered" evidence="1">
    <location>
        <begin position="1038"/>
        <end position="1060"/>
    </location>
</feature>
<dbReference type="AlphaFoldDB" id="A0A4U2YF74"/>
<feature type="signal peptide" evidence="2">
    <location>
        <begin position="1"/>
        <end position="23"/>
    </location>
</feature>
<evidence type="ECO:0000313" key="4">
    <source>
        <dbReference type="EMBL" id="TKI59410.1"/>
    </source>
</evidence>
<evidence type="ECO:0000256" key="2">
    <source>
        <dbReference type="SAM" id="SignalP"/>
    </source>
</evidence>
<evidence type="ECO:0000256" key="1">
    <source>
        <dbReference type="SAM" id="MobiDB-lite"/>
    </source>
</evidence>
<name>A0A4U2YF74_9BACL</name>